<dbReference type="Gene3D" id="3.40.50.880">
    <property type="match status" value="1"/>
</dbReference>
<dbReference type="InterPro" id="IPR052158">
    <property type="entry name" value="INH-QAR"/>
</dbReference>
<dbReference type="PRINTS" id="PR00032">
    <property type="entry name" value="HTHARAC"/>
</dbReference>
<evidence type="ECO:0000256" key="2">
    <source>
        <dbReference type="ARBA" id="ARBA00023125"/>
    </source>
</evidence>
<dbReference type="InterPro" id="IPR002818">
    <property type="entry name" value="DJ-1/PfpI"/>
</dbReference>
<name>A0A7X0JQ57_9GAMM</name>
<evidence type="ECO:0000259" key="4">
    <source>
        <dbReference type="PROSITE" id="PS01124"/>
    </source>
</evidence>
<evidence type="ECO:0000313" key="6">
    <source>
        <dbReference type="Proteomes" id="UP000528457"/>
    </source>
</evidence>
<dbReference type="InterPro" id="IPR020449">
    <property type="entry name" value="Tscrpt_reg_AraC-type_HTH"/>
</dbReference>
<keyword evidence="1" id="KW-0805">Transcription regulation</keyword>
<proteinExistence type="predicted"/>
<dbReference type="SUPFAM" id="SSF46689">
    <property type="entry name" value="Homeodomain-like"/>
    <property type="match status" value="1"/>
</dbReference>
<comment type="caution">
    <text evidence="5">The sequence shown here is derived from an EMBL/GenBank/DDBJ whole genome shotgun (WGS) entry which is preliminary data.</text>
</comment>
<accession>A0A7X0JQ57</accession>
<dbReference type="SUPFAM" id="SSF52317">
    <property type="entry name" value="Class I glutamine amidotransferase-like"/>
    <property type="match status" value="1"/>
</dbReference>
<dbReference type="PANTHER" id="PTHR43130">
    <property type="entry name" value="ARAC-FAMILY TRANSCRIPTIONAL REGULATOR"/>
    <property type="match status" value="1"/>
</dbReference>
<dbReference type="GO" id="GO:0043565">
    <property type="term" value="F:sequence-specific DNA binding"/>
    <property type="evidence" value="ECO:0007669"/>
    <property type="project" value="InterPro"/>
</dbReference>
<dbReference type="GO" id="GO:0003700">
    <property type="term" value="F:DNA-binding transcription factor activity"/>
    <property type="evidence" value="ECO:0007669"/>
    <property type="project" value="InterPro"/>
</dbReference>
<reference evidence="5 6" key="1">
    <citation type="submission" date="2020-08" db="EMBL/GenBank/DDBJ databases">
        <title>Genomic Encyclopedia of Type Strains, Phase IV (KMG-IV): sequencing the most valuable type-strain genomes for metagenomic binning, comparative biology and taxonomic classification.</title>
        <authorList>
            <person name="Goeker M."/>
        </authorList>
    </citation>
    <scope>NUCLEOTIDE SEQUENCE [LARGE SCALE GENOMIC DNA]</scope>
    <source>
        <strain evidence="5 6">DSM 22368</strain>
    </source>
</reference>
<dbReference type="PROSITE" id="PS01124">
    <property type="entry name" value="HTH_ARAC_FAMILY_2"/>
    <property type="match status" value="1"/>
</dbReference>
<dbReference type="PANTHER" id="PTHR43130:SF3">
    <property type="entry name" value="HTH-TYPE TRANSCRIPTIONAL REGULATOR RV1931C"/>
    <property type="match status" value="1"/>
</dbReference>
<keyword evidence="6" id="KW-1185">Reference proteome</keyword>
<dbReference type="RefSeq" id="WP_166851817.1">
    <property type="nucleotide sequence ID" value="NZ_JAAONY010000001.1"/>
</dbReference>
<feature type="domain" description="HTH araC/xylS-type" evidence="4">
    <location>
        <begin position="221"/>
        <end position="319"/>
    </location>
</feature>
<dbReference type="CDD" id="cd03137">
    <property type="entry name" value="GATase1_AraC_1"/>
    <property type="match status" value="1"/>
</dbReference>
<dbReference type="InParanoid" id="A0A7X0JQ57"/>
<sequence>MSNSAKQIYILCYPGFQLLDVAGPADVFAQANEELGRTVYELHYIAEQEKLSSASGLHIVCEPLSTCRAPLDYLFVPGANAEPLFAASERASFIAWLAQHAARANTLCSVCSGSLLLAKAGLLEGKRITSHWAALSHLQQMCPASTVLENNLYVNDGQLWTSAGVLAGVDMALALVARDHNHSLALKIAKNLLAFMFRDGHQPQLSLPISLQEKASDTSLLRLIKWLQDNLAEPINVEKMADYMATSVRSLHRYCQENLQLSPAKLFNELRLEQAKTLLGDKDIPIKQIASECGFADSSAFSKAFSQRHQLSPLQYRHRLYGA</sequence>
<dbReference type="Gene3D" id="1.10.10.60">
    <property type="entry name" value="Homeodomain-like"/>
    <property type="match status" value="1"/>
</dbReference>
<dbReference type="SMART" id="SM00342">
    <property type="entry name" value="HTH_ARAC"/>
    <property type="match status" value="1"/>
</dbReference>
<dbReference type="InterPro" id="IPR018060">
    <property type="entry name" value="HTH_AraC"/>
</dbReference>
<dbReference type="InterPro" id="IPR009057">
    <property type="entry name" value="Homeodomain-like_sf"/>
</dbReference>
<evidence type="ECO:0000256" key="3">
    <source>
        <dbReference type="ARBA" id="ARBA00023163"/>
    </source>
</evidence>
<keyword evidence="3" id="KW-0804">Transcription</keyword>
<protein>
    <submittedName>
        <fullName evidence="5">Transcriptional regulator GlxA family with amidase domain</fullName>
    </submittedName>
</protein>
<dbReference type="AlphaFoldDB" id="A0A7X0JQ57"/>
<dbReference type="EMBL" id="JACHHT010000001">
    <property type="protein sequence ID" value="MBB6520239.1"/>
    <property type="molecule type" value="Genomic_DNA"/>
</dbReference>
<evidence type="ECO:0000256" key="1">
    <source>
        <dbReference type="ARBA" id="ARBA00023015"/>
    </source>
</evidence>
<gene>
    <name evidence="5" type="ORF">HNR48_000517</name>
</gene>
<dbReference type="PROSITE" id="PS00041">
    <property type="entry name" value="HTH_ARAC_FAMILY_1"/>
    <property type="match status" value="1"/>
</dbReference>
<dbReference type="Pfam" id="PF01965">
    <property type="entry name" value="DJ-1_PfpI"/>
    <property type="match status" value="1"/>
</dbReference>
<organism evidence="5 6">
    <name type="scientific">Pseudoteredinibacter isoporae</name>
    <dbReference type="NCBI Taxonomy" id="570281"/>
    <lineage>
        <taxon>Bacteria</taxon>
        <taxon>Pseudomonadati</taxon>
        <taxon>Pseudomonadota</taxon>
        <taxon>Gammaproteobacteria</taxon>
        <taxon>Cellvibrionales</taxon>
        <taxon>Cellvibrionaceae</taxon>
        <taxon>Pseudoteredinibacter</taxon>
    </lineage>
</organism>
<dbReference type="InterPro" id="IPR018062">
    <property type="entry name" value="HTH_AraC-typ_CS"/>
</dbReference>
<dbReference type="Proteomes" id="UP000528457">
    <property type="component" value="Unassembled WGS sequence"/>
</dbReference>
<evidence type="ECO:0000313" key="5">
    <source>
        <dbReference type="EMBL" id="MBB6520239.1"/>
    </source>
</evidence>
<keyword evidence="2" id="KW-0238">DNA-binding</keyword>
<dbReference type="InterPro" id="IPR029062">
    <property type="entry name" value="Class_I_gatase-like"/>
</dbReference>
<dbReference type="Pfam" id="PF12833">
    <property type="entry name" value="HTH_18"/>
    <property type="match status" value="1"/>
</dbReference>